<evidence type="ECO:0000313" key="13">
    <source>
        <dbReference type="EMBL" id="MQT12500.1"/>
    </source>
</evidence>
<dbReference type="EC" id="2.8.1.12" evidence="3"/>
<dbReference type="Gene3D" id="3.90.1170.40">
    <property type="entry name" value="Molybdopterin biosynthesis MoaE subunit"/>
    <property type="match status" value="1"/>
</dbReference>
<proteinExistence type="inferred from homology"/>
<evidence type="ECO:0000256" key="12">
    <source>
        <dbReference type="ARBA" id="ARBA00049878"/>
    </source>
</evidence>
<dbReference type="GO" id="GO:0030366">
    <property type="term" value="F:molybdopterin synthase activity"/>
    <property type="evidence" value="ECO:0007669"/>
    <property type="project" value="UniProtKB-EC"/>
</dbReference>
<reference evidence="13 14" key="1">
    <citation type="submission" date="2019-09" db="EMBL/GenBank/DDBJ databases">
        <title>Segnochrobactrum spirostomi gen. nov., sp. nov., isolated from the ciliate Spirostomum cf. yagiui and description of a novel family, Segnochrobactraceae fam. nov. within the order Rhizobiales of the class Alphaproteobacteria.</title>
        <authorList>
            <person name="Akter S."/>
            <person name="Shazib S.U.A."/>
            <person name="Shin M.K."/>
        </authorList>
    </citation>
    <scope>NUCLEOTIDE SEQUENCE [LARGE SCALE GENOMIC DNA]</scope>
    <source>
        <strain evidence="13 14">Sp-1</strain>
    </source>
</reference>
<comment type="similarity">
    <text evidence="2">Belongs to the MoaE family.</text>
</comment>
<evidence type="ECO:0000256" key="7">
    <source>
        <dbReference type="ARBA" id="ARBA00026066"/>
    </source>
</evidence>
<evidence type="ECO:0000256" key="1">
    <source>
        <dbReference type="ARBA" id="ARBA00005046"/>
    </source>
</evidence>
<evidence type="ECO:0000256" key="5">
    <source>
        <dbReference type="ARBA" id="ARBA00023150"/>
    </source>
</evidence>
<dbReference type="Pfam" id="PF02391">
    <property type="entry name" value="MoaE"/>
    <property type="match status" value="1"/>
</dbReference>
<dbReference type="GO" id="GO:0006777">
    <property type="term" value="P:Mo-molybdopterin cofactor biosynthetic process"/>
    <property type="evidence" value="ECO:0007669"/>
    <property type="project" value="UniProtKB-KW"/>
</dbReference>
<comment type="subunit">
    <text evidence="7">Heterotetramer of 2 MoaD subunits and 2 MoaE subunits. Also stable as homodimer. The enzyme changes between these two forms during catalysis.</text>
</comment>
<dbReference type="PANTHER" id="PTHR23404">
    <property type="entry name" value="MOLYBDOPTERIN SYNTHASE RELATED"/>
    <property type="match status" value="1"/>
</dbReference>
<evidence type="ECO:0000256" key="2">
    <source>
        <dbReference type="ARBA" id="ARBA00005426"/>
    </source>
</evidence>
<evidence type="ECO:0000256" key="3">
    <source>
        <dbReference type="ARBA" id="ARBA00011950"/>
    </source>
</evidence>
<organism evidence="13 14">
    <name type="scientific">Segnochrobactrum spirostomi</name>
    <dbReference type="NCBI Taxonomy" id="2608987"/>
    <lineage>
        <taxon>Bacteria</taxon>
        <taxon>Pseudomonadati</taxon>
        <taxon>Pseudomonadota</taxon>
        <taxon>Alphaproteobacteria</taxon>
        <taxon>Hyphomicrobiales</taxon>
        <taxon>Segnochrobactraceae</taxon>
        <taxon>Segnochrobactrum</taxon>
    </lineage>
</organism>
<dbReference type="InterPro" id="IPR036563">
    <property type="entry name" value="MoaE_sf"/>
</dbReference>
<comment type="catalytic activity">
    <reaction evidence="12">
        <text>2 [molybdopterin-synthase sulfur-carrier protein]-C-terminal-Gly-aminoethanethioate + cyclic pyranopterin phosphate + H2O = molybdopterin + 2 [molybdopterin-synthase sulfur-carrier protein]-C-terminal Gly-Gly + 2 H(+)</text>
        <dbReference type="Rhea" id="RHEA:26333"/>
        <dbReference type="Rhea" id="RHEA-COMP:12202"/>
        <dbReference type="Rhea" id="RHEA-COMP:19907"/>
        <dbReference type="ChEBI" id="CHEBI:15377"/>
        <dbReference type="ChEBI" id="CHEBI:15378"/>
        <dbReference type="ChEBI" id="CHEBI:58698"/>
        <dbReference type="ChEBI" id="CHEBI:59648"/>
        <dbReference type="ChEBI" id="CHEBI:90778"/>
        <dbReference type="ChEBI" id="CHEBI:232372"/>
        <dbReference type="EC" id="2.8.1.12"/>
    </reaction>
</comment>
<comment type="caution">
    <text evidence="13">The sequence shown here is derived from an EMBL/GenBank/DDBJ whole genome shotgun (WGS) entry which is preliminary data.</text>
</comment>
<dbReference type="CDD" id="cd00756">
    <property type="entry name" value="MoaE"/>
    <property type="match status" value="1"/>
</dbReference>
<sequence length="157" mass="16794">MTETREIRREIRIVGEPFDPATLGAALAGGEDVGAVVSFAGFCRSEGGTLAALELEHYPGMAEAEIGRLADEAVARWPLARLLVVHRHGLVRPGEAIVFVGTAAAHRGAAFAAAEFLMDFLKTRAPFWKKEHRVDGSDGGWVAAKDADDVAAARWAE</sequence>
<gene>
    <name evidence="13" type="ORF">F0357_07450</name>
</gene>
<dbReference type="UniPathway" id="UPA00344"/>
<evidence type="ECO:0000256" key="10">
    <source>
        <dbReference type="ARBA" id="ARBA00030781"/>
    </source>
</evidence>
<dbReference type="AlphaFoldDB" id="A0A6A7Y0A8"/>
<dbReference type="RefSeq" id="WP_153479757.1">
    <property type="nucleotide sequence ID" value="NZ_VWNA01000001.1"/>
</dbReference>
<dbReference type="SUPFAM" id="SSF54690">
    <property type="entry name" value="Molybdopterin synthase subunit MoaE"/>
    <property type="match status" value="1"/>
</dbReference>
<comment type="pathway">
    <text evidence="1">Cofactor biosynthesis; molybdopterin biosynthesis.</text>
</comment>
<dbReference type="Proteomes" id="UP000332515">
    <property type="component" value="Unassembled WGS sequence"/>
</dbReference>
<comment type="function">
    <text evidence="6">Converts molybdopterin precursor Z into molybdopterin. This requires the incorporation of two sulfur atoms into precursor Z to generate a dithiolene group. The sulfur is provided by MoaD.</text>
</comment>
<keyword evidence="14" id="KW-1185">Reference proteome</keyword>
<dbReference type="InterPro" id="IPR003448">
    <property type="entry name" value="Mopterin_biosynth_MoaE"/>
</dbReference>
<evidence type="ECO:0000256" key="11">
    <source>
        <dbReference type="ARBA" id="ARBA00032474"/>
    </source>
</evidence>
<evidence type="ECO:0000256" key="4">
    <source>
        <dbReference type="ARBA" id="ARBA00013858"/>
    </source>
</evidence>
<evidence type="ECO:0000313" key="14">
    <source>
        <dbReference type="Proteomes" id="UP000332515"/>
    </source>
</evidence>
<evidence type="ECO:0000256" key="6">
    <source>
        <dbReference type="ARBA" id="ARBA00025448"/>
    </source>
</evidence>
<keyword evidence="5" id="KW-0501">Molybdenum cofactor biosynthesis</keyword>
<protein>
    <recommendedName>
        <fullName evidence="4">Molybdopterin synthase catalytic subunit</fullName>
        <ecNumber evidence="3">2.8.1.12</ecNumber>
    </recommendedName>
    <alternativeName>
        <fullName evidence="10">MPT synthase subunit 2</fullName>
    </alternativeName>
    <alternativeName>
        <fullName evidence="8">Molybdenum cofactor biosynthesis protein E</fullName>
    </alternativeName>
    <alternativeName>
        <fullName evidence="9">Molybdopterin-converting factor large subunit</fullName>
    </alternativeName>
    <alternativeName>
        <fullName evidence="11">Molybdopterin-converting factor subunit 2</fullName>
    </alternativeName>
</protein>
<evidence type="ECO:0000256" key="9">
    <source>
        <dbReference type="ARBA" id="ARBA00030407"/>
    </source>
</evidence>
<accession>A0A6A7Y0A8</accession>
<dbReference type="EMBL" id="VWNA01000001">
    <property type="protein sequence ID" value="MQT12500.1"/>
    <property type="molecule type" value="Genomic_DNA"/>
</dbReference>
<evidence type="ECO:0000256" key="8">
    <source>
        <dbReference type="ARBA" id="ARBA00029745"/>
    </source>
</evidence>
<name>A0A6A7Y0A8_9HYPH</name>